<evidence type="ECO:0000256" key="4">
    <source>
        <dbReference type="ARBA" id="ARBA00022960"/>
    </source>
</evidence>
<gene>
    <name evidence="10 12" type="primary">murJ</name>
    <name evidence="12" type="ORF">E5162_12440</name>
</gene>
<dbReference type="OrthoDB" id="9816572at2"/>
<dbReference type="UniPathway" id="UPA00219"/>
<feature type="transmembrane region" description="Helical" evidence="10">
    <location>
        <begin position="408"/>
        <end position="427"/>
    </location>
</feature>
<keyword evidence="4 10" id="KW-0133">Cell shape</keyword>
<evidence type="ECO:0000256" key="6">
    <source>
        <dbReference type="ARBA" id="ARBA00022989"/>
    </source>
</evidence>
<comment type="subcellular location">
    <subcellularLocation>
        <location evidence="10">Cell inner membrane</location>
        <topology evidence="10">Multi-pass membrane protein</topology>
    </subcellularLocation>
    <subcellularLocation>
        <location evidence="1">Cell membrane</location>
        <topology evidence="1">Multi-pass membrane protein</topology>
    </subcellularLocation>
</comment>
<feature type="transmembrane region" description="Helical" evidence="10">
    <location>
        <begin position="157"/>
        <end position="179"/>
    </location>
</feature>
<feature type="transmembrane region" description="Helical" evidence="10">
    <location>
        <begin position="481"/>
        <end position="504"/>
    </location>
</feature>
<organism evidence="12 13">
    <name type="scientific">Marinicauda pacifica</name>
    <dbReference type="NCBI Taxonomy" id="1133559"/>
    <lineage>
        <taxon>Bacteria</taxon>
        <taxon>Pseudomonadati</taxon>
        <taxon>Pseudomonadota</taxon>
        <taxon>Alphaproteobacteria</taxon>
        <taxon>Maricaulales</taxon>
        <taxon>Maricaulaceae</taxon>
        <taxon>Marinicauda</taxon>
    </lineage>
</organism>
<dbReference type="AlphaFoldDB" id="A0A4S2H9Q1"/>
<evidence type="ECO:0000313" key="13">
    <source>
        <dbReference type="Proteomes" id="UP000305451"/>
    </source>
</evidence>
<dbReference type="GO" id="GO:0005886">
    <property type="term" value="C:plasma membrane"/>
    <property type="evidence" value="ECO:0007669"/>
    <property type="project" value="UniProtKB-SubCell"/>
</dbReference>
<feature type="transmembrane region" description="Helical" evidence="10">
    <location>
        <begin position="270"/>
        <end position="291"/>
    </location>
</feature>
<feature type="transmembrane region" description="Helical" evidence="10">
    <location>
        <begin position="448"/>
        <end position="469"/>
    </location>
</feature>
<evidence type="ECO:0000256" key="10">
    <source>
        <dbReference type="HAMAP-Rule" id="MF_02078"/>
    </source>
</evidence>
<reference evidence="12 13" key="1">
    <citation type="journal article" date="2013" name="Int. J. Syst. Evol. Microbiol.">
        <title>Marinicauda pacifica gen. nov., sp. nov., a prosthecate alphaproteobacterium of the family Hyphomonadaceae isolated from deep seawater.</title>
        <authorList>
            <person name="Zhang X.Y."/>
            <person name="Li G.W."/>
            <person name="Wang C.S."/>
            <person name="Zhang Y.J."/>
            <person name="Xu X.W."/>
            <person name="Li H."/>
            <person name="Liu A."/>
            <person name="Liu C."/>
            <person name="Xie B.B."/>
            <person name="Qin Q.L."/>
            <person name="Xu Z."/>
            <person name="Chen X.L."/>
            <person name="Zhou B.C."/>
            <person name="Zhang Y.Z."/>
        </authorList>
    </citation>
    <scope>NUCLEOTIDE SEQUENCE [LARGE SCALE GENOMIC DNA]</scope>
    <source>
        <strain evidence="12 13">P-1 km-3</strain>
    </source>
</reference>
<name>A0A4S2H9Q1_9PROT</name>
<comment type="caution">
    <text evidence="12">The sequence shown here is derived from an EMBL/GenBank/DDBJ whole genome shotgun (WGS) entry which is preliminary data.</text>
</comment>
<keyword evidence="10" id="KW-0997">Cell inner membrane</keyword>
<feature type="transmembrane region" description="Helical" evidence="10">
    <location>
        <begin position="312"/>
        <end position="336"/>
    </location>
</feature>
<dbReference type="GO" id="GO:0008360">
    <property type="term" value="P:regulation of cell shape"/>
    <property type="evidence" value="ECO:0007669"/>
    <property type="project" value="UniProtKB-UniRule"/>
</dbReference>
<evidence type="ECO:0000256" key="3">
    <source>
        <dbReference type="ARBA" id="ARBA00022692"/>
    </source>
</evidence>
<feature type="transmembrane region" description="Helical" evidence="10">
    <location>
        <begin position="126"/>
        <end position="150"/>
    </location>
</feature>
<evidence type="ECO:0000256" key="11">
    <source>
        <dbReference type="PIRNR" id="PIRNR002869"/>
    </source>
</evidence>
<keyword evidence="7 10" id="KW-0472">Membrane</keyword>
<dbReference type="GO" id="GO:0009252">
    <property type="term" value="P:peptidoglycan biosynthetic process"/>
    <property type="evidence" value="ECO:0007669"/>
    <property type="project" value="UniProtKB-UniRule"/>
</dbReference>
<evidence type="ECO:0000256" key="1">
    <source>
        <dbReference type="ARBA" id="ARBA00004651"/>
    </source>
</evidence>
<keyword evidence="3 10" id="KW-0812">Transmembrane</keyword>
<evidence type="ECO:0000313" key="12">
    <source>
        <dbReference type="EMBL" id="TGY92443.1"/>
    </source>
</evidence>
<evidence type="ECO:0000256" key="9">
    <source>
        <dbReference type="ARBA" id="ARBA00061532"/>
    </source>
</evidence>
<dbReference type="HAMAP" id="MF_02078">
    <property type="entry name" value="MurJ_MviN"/>
    <property type="match status" value="1"/>
</dbReference>
<keyword evidence="2 10" id="KW-1003">Cell membrane</keyword>
<feature type="transmembrane region" description="Helical" evidence="10">
    <location>
        <begin position="90"/>
        <end position="114"/>
    </location>
</feature>
<dbReference type="GO" id="GO:0071555">
    <property type="term" value="P:cell wall organization"/>
    <property type="evidence" value="ECO:0007669"/>
    <property type="project" value="UniProtKB-UniRule"/>
</dbReference>
<keyword evidence="10 11" id="KW-0961">Cell wall biogenesis/degradation</keyword>
<comment type="similarity">
    <text evidence="9 10 11">Belongs to the MurJ/MviN family.</text>
</comment>
<dbReference type="Proteomes" id="UP000305451">
    <property type="component" value="Unassembled WGS sequence"/>
</dbReference>
<dbReference type="InterPro" id="IPR004268">
    <property type="entry name" value="MurJ"/>
</dbReference>
<dbReference type="GO" id="GO:0034204">
    <property type="term" value="P:lipid translocation"/>
    <property type="evidence" value="ECO:0007669"/>
    <property type="project" value="TreeGrafter"/>
</dbReference>
<dbReference type="GO" id="GO:0015648">
    <property type="term" value="F:lipid-linked peptidoglycan transporter activity"/>
    <property type="evidence" value="ECO:0007669"/>
    <property type="project" value="UniProtKB-UniRule"/>
</dbReference>
<comment type="pathway">
    <text evidence="10">Cell wall biogenesis; peptidoglycan biosynthesis.</text>
</comment>
<evidence type="ECO:0000256" key="5">
    <source>
        <dbReference type="ARBA" id="ARBA00022984"/>
    </source>
</evidence>
<evidence type="ECO:0000256" key="2">
    <source>
        <dbReference type="ARBA" id="ARBA00022475"/>
    </source>
</evidence>
<feature type="transmembrane region" description="Helical" evidence="10">
    <location>
        <begin position="348"/>
        <end position="369"/>
    </location>
</feature>
<evidence type="ECO:0000256" key="7">
    <source>
        <dbReference type="ARBA" id="ARBA00023136"/>
    </source>
</evidence>
<proteinExistence type="inferred from homology"/>
<dbReference type="PIRSF" id="PIRSF002869">
    <property type="entry name" value="MviN"/>
    <property type="match status" value="1"/>
</dbReference>
<feature type="transmembrane region" description="Helical" evidence="10">
    <location>
        <begin position="381"/>
        <end position="402"/>
    </location>
</feature>
<keyword evidence="5 10" id="KW-0573">Peptidoglycan synthesis</keyword>
<dbReference type="RefSeq" id="WP_135945578.1">
    <property type="nucleotide sequence ID" value="NZ_BMEI01000003.1"/>
</dbReference>
<dbReference type="PRINTS" id="PR01806">
    <property type="entry name" value="VIRFACTRMVIN"/>
</dbReference>
<feature type="transmembrane region" description="Helical" evidence="10">
    <location>
        <begin position="229"/>
        <end position="250"/>
    </location>
</feature>
<dbReference type="Pfam" id="PF03023">
    <property type="entry name" value="MurJ"/>
    <property type="match status" value="1"/>
</dbReference>
<evidence type="ECO:0000256" key="8">
    <source>
        <dbReference type="ARBA" id="ARBA00060041"/>
    </source>
</evidence>
<keyword evidence="13" id="KW-1185">Reference proteome</keyword>
<keyword evidence="6 10" id="KW-1133">Transmembrane helix</keyword>
<dbReference type="NCBIfam" id="TIGR01695">
    <property type="entry name" value="murJ_mviN"/>
    <property type="match status" value="1"/>
</dbReference>
<dbReference type="InterPro" id="IPR051050">
    <property type="entry name" value="Lipid_II_flippase_MurJ/MviN"/>
</dbReference>
<sequence>MRLLRNLGVVSGLTLASRLLGMVREIFMAARLGAGPVADTFFQALTIPNTFRRVLAEGAFNSAFVPLYARELEGEVPSEADRFASQALSVLFTVTLILVIGFQLAAPWLAYIFFPGQIGDPDGLAFAALLLQITMPYLLTMSVTALVGGALNTHGRFAAAAGAPLLFNLVLIVILALDFTEGRRLAIWLSVGVTASGVLQAGLLWVVARTAGLTITLRMPKLTPQVRRLIRIGIPGAFAAGATQINVLVTSSIATLEEGARSYLNYAERLYQLPLGVIGIAMGVALLPNLARRVRSGDESGGLFAMNRALELSLALTLPATVAFLIVPGFLVAGLYEWDAFTRADTNATALALMAYAAGLPAFVLIKVLSPGFFAREDTKTPMRFALASVALNFVLAIALFFGGMGFVGLAIASSLAGWLNTALLALTLRRRKLFHIDARLKARLPRLLGASLIMGLAVWTLATTRSVWAAPVIQLLGADLGKLAILFIVIAAGGVAYAGACLLTRALRVSEIREALRPRAVPADTSPEL</sequence>
<dbReference type="CDD" id="cd13123">
    <property type="entry name" value="MATE_MurJ_like"/>
    <property type="match status" value="1"/>
</dbReference>
<protein>
    <recommendedName>
        <fullName evidence="10">Probable lipid II flippase MurJ</fullName>
    </recommendedName>
</protein>
<feature type="transmembrane region" description="Helical" evidence="10">
    <location>
        <begin position="185"/>
        <end position="208"/>
    </location>
</feature>
<keyword evidence="10 11" id="KW-0813">Transport</keyword>
<comment type="function">
    <text evidence="8 10 11">Involved in peptidoglycan biosynthesis. Transports lipid-linked peptidoglycan precursors from the inner to the outer leaflet of the cytoplasmic membrane.</text>
</comment>
<accession>A0A4S2H9Q1</accession>
<dbReference type="PANTHER" id="PTHR47019">
    <property type="entry name" value="LIPID II FLIPPASE MURJ"/>
    <property type="match status" value="1"/>
</dbReference>
<dbReference type="PANTHER" id="PTHR47019:SF1">
    <property type="entry name" value="LIPID II FLIPPASE MURJ"/>
    <property type="match status" value="1"/>
</dbReference>
<dbReference type="EMBL" id="SRXV01000003">
    <property type="protein sequence ID" value="TGY92443.1"/>
    <property type="molecule type" value="Genomic_DNA"/>
</dbReference>